<dbReference type="InterPro" id="IPR006094">
    <property type="entry name" value="Oxid_FAD_bind_N"/>
</dbReference>
<proteinExistence type="inferred from homology"/>
<dbReference type="Pfam" id="PF02913">
    <property type="entry name" value="FAD-oxidase_C"/>
    <property type="match status" value="1"/>
</dbReference>
<dbReference type="InterPro" id="IPR036318">
    <property type="entry name" value="FAD-bd_PCMH-like_sf"/>
</dbReference>
<dbReference type="GO" id="GO:0071949">
    <property type="term" value="F:FAD binding"/>
    <property type="evidence" value="ECO:0007669"/>
    <property type="project" value="InterPro"/>
</dbReference>
<reference evidence="6 7" key="1">
    <citation type="submission" date="2019-03" db="EMBL/GenBank/DDBJ databases">
        <title>Genomic Encyclopedia of Type Strains, Phase IV (KMG-IV): sequencing the most valuable type-strain genomes for metagenomic binning, comparative biology and taxonomic classification.</title>
        <authorList>
            <person name="Goeker M."/>
        </authorList>
    </citation>
    <scope>NUCLEOTIDE SEQUENCE [LARGE SCALE GENOMIC DNA]</scope>
    <source>
        <strain evidence="6 7">DSM 100048</strain>
    </source>
</reference>
<dbReference type="GO" id="GO:0003824">
    <property type="term" value="F:catalytic activity"/>
    <property type="evidence" value="ECO:0007669"/>
    <property type="project" value="InterPro"/>
</dbReference>
<dbReference type="AlphaFoldDB" id="A0A4R3V213"/>
<evidence type="ECO:0000256" key="3">
    <source>
        <dbReference type="ARBA" id="ARBA00022630"/>
    </source>
</evidence>
<dbReference type="Gene3D" id="3.30.465.10">
    <property type="match status" value="1"/>
</dbReference>
<comment type="caution">
    <text evidence="6">The sequence shown here is derived from an EMBL/GenBank/DDBJ whole genome shotgun (WGS) entry which is preliminary data.</text>
</comment>
<dbReference type="GO" id="GO:0022904">
    <property type="term" value="P:respiratory electron transport chain"/>
    <property type="evidence" value="ECO:0007669"/>
    <property type="project" value="TreeGrafter"/>
</dbReference>
<dbReference type="InterPro" id="IPR051264">
    <property type="entry name" value="FAD-oxidored/transferase_4"/>
</dbReference>
<dbReference type="PANTHER" id="PTHR43716:SF2">
    <property type="entry name" value="BLL6224 PROTEIN"/>
    <property type="match status" value="1"/>
</dbReference>
<dbReference type="InterPro" id="IPR016169">
    <property type="entry name" value="FAD-bd_PCMH_sub2"/>
</dbReference>
<dbReference type="EMBL" id="SMBX01000006">
    <property type="protein sequence ID" value="TCU97273.1"/>
    <property type="molecule type" value="Genomic_DNA"/>
</dbReference>
<dbReference type="FunFam" id="1.10.45.10:FF:000001">
    <property type="entry name" value="D-lactate dehydrogenase mitochondrial"/>
    <property type="match status" value="1"/>
</dbReference>
<dbReference type="InterPro" id="IPR016167">
    <property type="entry name" value="FAD-bd_PCMH_sub1"/>
</dbReference>
<protein>
    <submittedName>
        <fullName evidence="6">FAD/FMN-containing dehydrogenase</fullName>
    </submittedName>
</protein>
<dbReference type="RefSeq" id="WP_132477367.1">
    <property type="nucleotide sequence ID" value="NZ_JBEBWM010000118.1"/>
</dbReference>
<dbReference type="InterPro" id="IPR004113">
    <property type="entry name" value="FAD-bd_oxidored_4_C"/>
</dbReference>
<keyword evidence="4" id="KW-0274">FAD</keyword>
<keyword evidence="7" id="KW-1185">Reference proteome</keyword>
<evidence type="ECO:0000259" key="5">
    <source>
        <dbReference type="PROSITE" id="PS51387"/>
    </source>
</evidence>
<dbReference type="InterPro" id="IPR016171">
    <property type="entry name" value="Vanillyl_alc_oxidase_C-sub2"/>
</dbReference>
<dbReference type="SUPFAM" id="SSF56176">
    <property type="entry name" value="FAD-binding/transporter-associated domain-like"/>
    <property type="match status" value="1"/>
</dbReference>
<dbReference type="Gene3D" id="3.30.43.10">
    <property type="entry name" value="Uridine Diphospho-n-acetylenolpyruvylglucosamine Reductase, domain 2"/>
    <property type="match status" value="1"/>
</dbReference>
<dbReference type="PROSITE" id="PS51387">
    <property type="entry name" value="FAD_PCMH"/>
    <property type="match status" value="1"/>
</dbReference>
<organism evidence="6 7">
    <name type="scientific">Paracandidimonas soli</name>
    <dbReference type="NCBI Taxonomy" id="1917182"/>
    <lineage>
        <taxon>Bacteria</taxon>
        <taxon>Pseudomonadati</taxon>
        <taxon>Pseudomonadota</taxon>
        <taxon>Betaproteobacteria</taxon>
        <taxon>Burkholderiales</taxon>
        <taxon>Alcaligenaceae</taxon>
        <taxon>Paracandidimonas</taxon>
    </lineage>
</organism>
<accession>A0A4R3V213</accession>
<feature type="domain" description="FAD-binding PCMH-type" evidence="5">
    <location>
        <begin position="35"/>
        <end position="217"/>
    </location>
</feature>
<evidence type="ECO:0000256" key="4">
    <source>
        <dbReference type="ARBA" id="ARBA00022827"/>
    </source>
</evidence>
<sequence>MQQALIDSLRGSFQGRLLHAEDDVKPFLSDFRKRWTGTTLAVVQPDSTEDVAAVVRWCVKNNVTIYPQGGNTGLVGGNIPDSAHTPNIVLSLQRMNRILEVNPYNNTLTAQAGAVLQHVQEAAAREQRLFPLSLGAEGSCTLGGNLATNAGGIQVLRYGNARDLCLGLEVVTADGEIWNGLRGLRKDNTGYDLKHLFVGSEGTLGIITAATVKLYPQPAAQMTAFAALPDAQSAVRLLALAQQQLSASLTAFELICGASVQLVLKHAPQMRNPVATDAPYYVLLESSDAEGEAHAAERFEHLMSTAFEDGIILDAAIASSLSQSATFWQIRHHLPEAQAADGENIKHDISLPISSIPEFIERGAAAVQSKLPGGRIFVFGHLGDGNLHYNVSAPAGSDAAAYQAMRDNEKTISRAVYDVVTQMNGSISAEHGVGQLRVSSIAHYKSPLEIAMMKRIKQALDPDNRLNPGRVIAPPHSL</sequence>
<dbReference type="PANTHER" id="PTHR43716">
    <property type="entry name" value="D-2-HYDROXYGLUTARATE DEHYDROGENASE, MITOCHONDRIAL"/>
    <property type="match status" value="1"/>
</dbReference>
<dbReference type="InterPro" id="IPR016164">
    <property type="entry name" value="FAD-linked_Oxase-like_C"/>
</dbReference>
<evidence type="ECO:0000313" key="6">
    <source>
        <dbReference type="EMBL" id="TCU97273.1"/>
    </source>
</evidence>
<evidence type="ECO:0000256" key="2">
    <source>
        <dbReference type="ARBA" id="ARBA00008000"/>
    </source>
</evidence>
<name>A0A4R3V213_9BURK</name>
<dbReference type="Pfam" id="PF01565">
    <property type="entry name" value="FAD_binding_4"/>
    <property type="match status" value="1"/>
</dbReference>
<comment type="cofactor">
    <cofactor evidence="1">
        <name>FAD</name>
        <dbReference type="ChEBI" id="CHEBI:57692"/>
    </cofactor>
</comment>
<evidence type="ECO:0000313" key="7">
    <source>
        <dbReference type="Proteomes" id="UP000294692"/>
    </source>
</evidence>
<dbReference type="InterPro" id="IPR016166">
    <property type="entry name" value="FAD-bd_PCMH"/>
</dbReference>
<keyword evidence="3" id="KW-0285">Flavoprotein</keyword>
<dbReference type="Proteomes" id="UP000294692">
    <property type="component" value="Unassembled WGS sequence"/>
</dbReference>
<comment type="similarity">
    <text evidence="2">Belongs to the FAD-binding oxidoreductase/transferase type 4 family.</text>
</comment>
<dbReference type="Gene3D" id="1.10.45.10">
    <property type="entry name" value="Vanillyl-alcohol Oxidase, Chain A, domain 4"/>
    <property type="match status" value="1"/>
</dbReference>
<dbReference type="Gene3D" id="3.30.70.2740">
    <property type="match status" value="1"/>
</dbReference>
<dbReference type="Gene3D" id="3.30.70.2190">
    <property type="match status" value="1"/>
</dbReference>
<evidence type="ECO:0000256" key="1">
    <source>
        <dbReference type="ARBA" id="ARBA00001974"/>
    </source>
</evidence>
<dbReference type="SUPFAM" id="SSF55103">
    <property type="entry name" value="FAD-linked oxidases, C-terminal domain"/>
    <property type="match status" value="1"/>
</dbReference>
<dbReference type="OrthoDB" id="8522822at2"/>
<gene>
    <name evidence="6" type="ORF">EV686_106155</name>
</gene>